<proteinExistence type="predicted"/>
<dbReference type="AlphaFoldDB" id="A0A0C1NCX9"/>
<dbReference type="SUPFAM" id="SSF53474">
    <property type="entry name" value="alpha/beta-Hydrolases"/>
    <property type="match status" value="1"/>
</dbReference>
<dbReference type="InterPro" id="IPR000639">
    <property type="entry name" value="Epox_hydrolase-like"/>
</dbReference>
<reference evidence="4" key="1">
    <citation type="journal article" date="2015" name="Genome Announc.">
        <title>Draft Genome Sequence of Tolypothrix boutellei Strain VB521301.</title>
        <authorList>
            <person name="Chandrababunaidu M.M."/>
            <person name="Singh D."/>
            <person name="Sen D."/>
            <person name="Bhan S."/>
            <person name="Das S."/>
            <person name="Gupta A."/>
            <person name="Adhikary S.P."/>
            <person name="Tripathy S."/>
        </authorList>
    </citation>
    <scope>NUCLEOTIDE SEQUENCE</scope>
    <source>
        <strain evidence="4">VB521301</strain>
    </source>
</reference>
<dbReference type="Gene3D" id="3.40.50.1820">
    <property type="entry name" value="alpha/beta hydrolase"/>
    <property type="match status" value="1"/>
</dbReference>
<dbReference type="RefSeq" id="WP_038074760.1">
    <property type="nucleotide sequence ID" value="NZ_JHEG04000001.1"/>
</dbReference>
<evidence type="ECO:0000313" key="3">
    <source>
        <dbReference type="EMBL" id="KAF3886579.1"/>
    </source>
</evidence>
<evidence type="ECO:0000313" key="5">
    <source>
        <dbReference type="Proteomes" id="UP000029738"/>
    </source>
</evidence>
<accession>A0A0C1NCX9</accession>
<feature type="domain" description="AB hydrolase-1" evidence="2">
    <location>
        <begin position="36"/>
        <end position="292"/>
    </location>
</feature>
<sequence length="306" mass="34616">MIPANETFEGTFSFKPHFSTAAGFRMHYVDEGEGEPIVCLHGEPTWGYLYRRFIPPLSKRYRVIVPDHMGFGKSETPANKEYTLATHVENLEALLLELDLREITLVLHDWGGPIGGGFALRHLDRVKRLFLMNTVVPLGLPIEAELLPKATAQSKWFQWAVKANKNGTLEQVLGNAEVTILHLMKQLQGFENMSVVDRTWINAYSAHFQTKEDCRGIINFPLDVITNRETQFPLEAADAIAALRQKPAMMAEGMKDFALPPEHFIRIFRAGFPNASVIELENAGHFCQEDRPDTLIALIEQFIQLT</sequence>
<dbReference type="EMBL" id="JHEG02000048">
    <property type="protein sequence ID" value="KIE10591.1"/>
    <property type="molecule type" value="Genomic_DNA"/>
</dbReference>
<comment type="caution">
    <text evidence="4">The sequence shown here is derived from an EMBL/GenBank/DDBJ whole genome shotgun (WGS) entry which is preliminary data.</text>
</comment>
<dbReference type="OrthoDB" id="9808398at2"/>
<keyword evidence="5" id="KW-1185">Reference proteome</keyword>
<dbReference type="EMBL" id="JHEG04000001">
    <property type="protein sequence ID" value="KAF3886579.1"/>
    <property type="molecule type" value="Genomic_DNA"/>
</dbReference>
<name>A0A0C1NCX9_9CYAN</name>
<protein>
    <submittedName>
        <fullName evidence="3">Alpha/beta fold hydrolase</fullName>
    </submittedName>
</protein>
<dbReference type="Proteomes" id="UP000029738">
    <property type="component" value="Unassembled WGS sequence"/>
</dbReference>
<dbReference type="PRINTS" id="PR00111">
    <property type="entry name" value="ABHYDROLASE"/>
</dbReference>
<organism evidence="4">
    <name type="scientific">Tolypothrix bouteillei VB521301</name>
    <dbReference type="NCBI Taxonomy" id="1479485"/>
    <lineage>
        <taxon>Bacteria</taxon>
        <taxon>Bacillati</taxon>
        <taxon>Cyanobacteriota</taxon>
        <taxon>Cyanophyceae</taxon>
        <taxon>Nostocales</taxon>
        <taxon>Tolypothrichaceae</taxon>
        <taxon>Tolypothrix</taxon>
    </lineage>
</organism>
<keyword evidence="1 3" id="KW-0378">Hydrolase</keyword>
<evidence type="ECO:0000256" key="1">
    <source>
        <dbReference type="ARBA" id="ARBA00022801"/>
    </source>
</evidence>
<dbReference type="InterPro" id="IPR029058">
    <property type="entry name" value="AB_hydrolase_fold"/>
</dbReference>
<dbReference type="Pfam" id="PF00561">
    <property type="entry name" value="Abhydrolase_1"/>
    <property type="match status" value="1"/>
</dbReference>
<dbReference type="STRING" id="1479485.DA73_0218880"/>
<gene>
    <name evidence="4" type="ORF">DA73_0218880</name>
    <name evidence="3" type="ORF">DA73_0400014660</name>
</gene>
<evidence type="ECO:0000313" key="4">
    <source>
        <dbReference type="EMBL" id="KIE10591.1"/>
    </source>
</evidence>
<reference evidence="3" key="2">
    <citation type="submission" date="2019-11" db="EMBL/GenBank/DDBJ databases">
        <title>Improved Assembly of Tolypothrix boutellei genome.</title>
        <authorList>
            <person name="Sarangi A.N."/>
            <person name="Mukherjee M."/>
            <person name="Ghosh S."/>
            <person name="Singh D."/>
            <person name="Das A."/>
            <person name="Kant S."/>
            <person name="Prusty A."/>
            <person name="Tripathy S."/>
        </authorList>
    </citation>
    <scope>NUCLEOTIDE SEQUENCE</scope>
    <source>
        <strain evidence="3">VB521301</strain>
    </source>
</reference>
<dbReference type="GO" id="GO:0016787">
    <property type="term" value="F:hydrolase activity"/>
    <property type="evidence" value="ECO:0007669"/>
    <property type="project" value="UniProtKB-KW"/>
</dbReference>
<evidence type="ECO:0000259" key="2">
    <source>
        <dbReference type="Pfam" id="PF00561"/>
    </source>
</evidence>
<dbReference type="PRINTS" id="PR00412">
    <property type="entry name" value="EPOXHYDRLASE"/>
</dbReference>
<dbReference type="InterPro" id="IPR000073">
    <property type="entry name" value="AB_hydrolase_1"/>
</dbReference>
<dbReference type="PANTHER" id="PTHR43329">
    <property type="entry name" value="EPOXIDE HYDROLASE"/>
    <property type="match status" value="1"/>
</dbReference>